<dbReference type="AlphaFoldDB" id="A0A292ZL89"/>
<feature type="coiled-coil region" evidence="1">
    <location>
        <begin position="340"/>
        <end position="367"/>
    </location>
</feature>
<dbReference type="InterPro" id="IPR050445">
    <property type="entry name" value="Bact_polysacc_biosynth/exp"/>
</dbReference>
<feature type="transmembrane region" description="Helical" evidence="2">
    <location>
        <begin position="16"/>
        <end position="34"/>
    </location>
</feature>
<feature type="transmembrane region" description="Helical" evidence="2">
    <location>
        <begin position="396"/>
        <end position="417"/>
    </location>
</feature>
<evidence type="ECO:0000313" key="8">
    <source>
        <dbReference type="Proteomes" id="UP000628109"/>
    </source>
</evidence>
<evidence type="ECO:0000256" key="2">
    <source>
        <dbReference type="SAM" id="Phobius"/>
    </source>
</evidence>
<feature type="coiled-coil region" evidence="1">
    <location>
        <begin position="252"/>
        <end position="300"/>
    </location>
</feature>
<reference evidence="7" key="7">
    <citation type="submission" date="2020-08" db="EMBL/GenBank/DDBJ databases">
        <title>Complete genome sequence of Sphingobium barthaii strain KK22, a high-molecular-weight polycyclic aromatic hydrocarbon-degrading soil bacterium.</title>
        <authorList>
            <person name="Mori J.F."/>
            <person name="Kanaly R.A."/>
        </authorList>
    </citation>
    <scope>NUCLEOTIDE SEQUENCE [LARGE SCALE GENOMIC DNA]</scope>
    <source>
        <strain evidence="7">KK22</strain>
    </source>
</reference>
<reference evidence="5" key="8">
    <citation type="journal article" date="2021" name="Microbiol. Resour. Announc.">
        <title>Complete Genome Sequence of Sphingobium barthaii KK22, a High-Molecular-Weight Polycyclic Aromatic Hydrocarbon-Degrading Soil Bacterium.</title>
        <authorList>
            <person name="Mori J.F."/>
            <person name="Kanaly R.A."/>
        </authorList>
    </citation>
    <scope>NUCLEOTIDE SEQUENCE</scope>
    <source>
        <strain evidence="5">KK22</strain>
    </source>
</reference>
<dbReference type="Proteomes" id="UP000593663">
    <property type="component" value="Chromosome 2"/>
</dbReference>
<dbReference type="KEGG" id="sbar:H5V43_20150"/>
<keyword evidence="2" id="KW-0472">Membrane</keyword>
<dbReference type="EMBL" id="BEWI01000032">
    <property type="protein sequence ID" value="GAY23641.1"/>
    <property type="molecule type" value="Genomic_DNA"/>
</dbReference>
<organism evidence="3 6">
    <name type="scientific">Sphingobium fuliginis (strain ATCC 27551)</name>
    <dbReference type="NCBI Taxonomy" id="336203"/>
    <lineage>
        <taxon>Bacteria</taxon>
        <taxon>Pseudomonadati</taxon>
        <taxon>Pseudomonadota</taxon>
        <taxon>Alphaproteobacteria</taxon>
        <taxon>Sphingomonadales</taxon>
        <taxon>Sphingomonadaceae</taxon>
        <taxon>Sphingobium</taxon>
    </lineage>
</organism>
<keyword evidence="2" id="KW-0812">Transmembrane</keyword>
<keyword evidence="3" id="KW-0808">Transferase</keyword>
<dbReference type="RefSeq" id="WP_025547675.1">
    <property type="nucleotide sequence ID" value="NZ_BATN01000013.1"/>
</dbReference>
<evidence type="ECO:0000313" key="4">
    <source>
        <dbReference type="EMBL" id="GFZ96782.1"/>
    </source>
</evidence>
<keyword evidence="3" id="KW-0418">Kinase</keyword>
<dbReference type="EC" id="2.7.10.-" evidence="3"/>
<keyword evidence="1" id="KW-0175">Coiled coil</keyword>
<evidence type="ECO:0000313" key="6">
    <source>
        <dbReference type="Proteomes" id="UP000221538"/>
    </source>
</evidence>
<protein>
    <submittedName>
        <fullName evidence="5">Exopolysaccharide biosynthesis protein</fullName>
    </submittedName>
    <submittedName>
        <fullName evidence="3">Tyrosine-protein kinase wzc</fullName>
        <ecNumber evidence="3">2.7.10.-</ecNumber>
    </submittedName>
</protein>
<dbReference type="Proteomes" id="UP000628109">
    <property type="component" value="Unassembled WGS sequence"/>
</dbReference>
<reference evidence="4" key="3">
    <citation type="journal article" date="2014" name="Int. J. Syst. Evol. Microbiol.">
        <title>Complete genome of a new Firmicutes species belonging to the dominant human colonic microbiota ('Ruminococcus bicirculans') reveals two chromosomes and a selective capacity to utilize plant glucans.</title>
        <authorList>
            <consortium name="NISC Comparative Sequencing Program"/>
            <person name="Wegmann U."/>
            <person name="Louis P."/>
            <person name="Goesmann A."/>
            <person name="Henrissat B."/>
            <person name="Duncan S.H."/>
            <person name="Flint H.J."/>
        </authorList>
    </citation>
    <scope>NUCLEOTIDE SEQUENCE</scope>
    <source>
        <strain evidence="4">CCM 7327</strain>
    </source>
</reference>
<dbReference type="PANTHER" id="PTHR32309:SF13">
    <property type="entry name" value="FERRIC ENTEROBACTIN TRANSPORT PROTEIN FEPE"/>
    <property type="match status" value="1"/>
</dbReference>
<dbReference type="Proteomes" id="UP000221538">
    <property type="component" value="Unassembled WGS sequence"/>
</dbReference>
<reference evidence="3" key="4">
    <citation type="submission" date="2017-10" db="EMBL/GenBank/DDBJ databases">
        <title>Bioaugmenting a lab-scale membrane bioreactor with Sphingobium fuliginis OMI to degrade 4-tert-butylphenol.</title>
        <authorList>
            <person name="Takada K."/>
            <person name="Shiba T."/>
            <person name="Soda S."/>
            <person name="Inoue D."/>
            <person name="Miyake M."/>
            <person name="Eguchi M."/>
            <person name="Ike M."/>
        </authorList>
    </citation>
    <scope>NUCLEOTIDE SEQUENCE</scope>
    <source>
        <strain evidence="3">OMI</strain>
    </source>
</reference>
<reference evidence="3" key="5">
    <citation type="submission" date="2017-10" db="EMBL/GenBank/DDBJ databases">
        <authorList>
            <person name="Banno H."/>
            <person name="Chua N.-H."/>
        </authorList>
    </citation>
    <scope>NUCLEOTIDE SEQUENCE</scope>
    <source>
        <strain evidence="3">OMI</strain>
    </source>
</reference>
<name>A0A292ZL89_SPHSA</name>
<reference evidence="8" key="6">
    <citation type="journal article" date="2019" name="Int. J. Syst. Evol. Microbiol.">
        <title>The Global Catalogue of Microorganisms (GCM) 10K type strain sequencing project: providing services to taxonomists for standard genome sequencing and annotation.</title>
        <authorList>
            <consortium name="The Broad Institute Genomics Platform"/>
            <consortium name="The Broad Institute Genome Sequencing Center for Infectious Disease"/>
            <person name="Wu L."/>
            <person name="Ma J."/>
        </authorList>
    </citation>
    <scope>NUCLEOTIDE SEQUENCE [LARGE SCALE GENOMIC DNA]</scope>
    <source>
        <strain evidence="8">CCM 7327</strain>
    </source>
</reference>
<keyword evidence="2" id="KW-1133">Transmembrane helix</keyword>
<dbReference type="GO" id="GO:0004713">
    <property type="term" value="F:protein tyrosine kinase activity"/>
    <property type="evidence" value="ECO:0007669"/>
    <property type="project" value="TreeGrafter"/>
</dbReference>
<accession>A0A292ZL89</accession>
<evidence type="ECO:0000313" key="7">
    <source>
        <dbReference type="Proteomes" id="UP000593663"/>
    </source>
</evidence>
<proteinExistence type="predicted"/>
<evidence type="ECO:0000313" key="5">
    <source>
        <dbReference type="EMBL" id="QOT73526.1"/>
    </source>
</evidence>
<dbReference type="PANTHER" id="PTHR32309">
    <property type="entry name" value="TYROSINE-PROTEIN KINASE"/>
    <property type="match status" value="1"/>
</dbReference>
<reference evidence="4" key="9">
    <citation type="submission" date="2024-05" db="EMBL/GenBank/DDBJ databases">
        <authorList>
            <person name="Sun Q."/>
            <person name="Sedlacek I."/>
        </authorList>
    </citation>
    <scope>NUCLEOTIDE SEQUENCE</scope>
    <source>
        <strain evidence="4">CCM 7327</strain>
    </source>
</reference>
<dbReference type="GO" id="GO:0005886">
    <property type="term" value="C:plasma membrane"/>
    <property type="evidence" value="ECO:0007669"/>
    <property type="project" value="TreeGrafter"/>
</dbReference>
<dbReference type="EMBL" id="BMDU01000006">
    <property type="protein sequence ID" value="GFZ96782.1"/>
    <property type="molecule type" value="Genomic_DNA"/>
</dbReference>
<dbReference type="EMBL" id="CP060036">
    <property type="protein sequence ID" value="QOT73526.1"/>
    <property type="molecule type" value="Genomic_DNA"/>
</dbReference>
<sequence length="456" mass="49323">MLILDIFRAILQRWRLVAGIFCSVMLLTAIWILMTPREYVASATLLFDTRAPDPLPGETRAAGEPAAMLATEAQILRGEAITGHVTRALGLDKEPELRRQWFDQTNGTQTFQGWLNRRVQSGLEVTPSPAGSTIDIAYRSTDAARSAEMANAFADAFNKTRLSMSNDFAKRYADWFKTRLSESEARMESAQSELAKFQREHGIVSTGAIDAESTRLSELSSKLSTAEASAADAGARAAAGASMPEVQSSGVVQGLRAQIATKSAEIRQMSAELGPSHELMRAANSQLAQLRAALAQETAKTSGSLSAASSAAAANRGAMQSLLNQHRARMLSLAGDRGKLNVLESNVESAKKQYETETQQMAELRAKSSIPSLNVLHLNAAEAPLLPNAPNIPVRLLMMTILGLMLAIGTAVLLEWLQPRVRSRDAMTYLTGVPVLGQADLRHIGQQLRLEGAKWS</sequence>
<reference evidence="3 6" key="2">
    <citation type="journal article" date="2013" name="Environ. Sci. Technol.">
        <title>The 4-tert-butylphenol-utilizing bacterium Sphingobium fuliginis OMI can degrade bisphenols via phenolic ring hydroxylation and meta-cleavage pathway.</title>
        <authorList>
            <person name="Ogata Y."/>
            <person name="Goda S."/>
            <person name="Toyama T."/>
            <person name="Sei K."/>
            <person name="Ike M."/>
        </authorList>
    </citation>
    <scope>NUCLEOTIDE SEQUENCE [LARGE SCALE GENOMIC DNA]</scope>
    <source>
        <strain evidence="3 6">OMI</strain>
    </source>
</reference>
<keyword evidence="8" id="KW-1185">Reference proteome</keyword>
<reference evidence="3 6" key="1">
    <citation type="journal article" date="2013" name="Biodegradation">
        <title>Occurrence of 4-tert-butylphenol (4-t-BP) biodegradation in an aquatic sample caused by the presence of Spirodela polyrrhiza and isolation of a 4-t-BP-utilizing bacterium.</title>
        <authorList>
            <person name="Ogata Y."/>
            <person name="Toyama T."/>
            <person name="Yu N."/>
            <person name="Wang X."/>
            <person name="Sei K."/>
            <person name="Ike M."/>
        </authorList>
    </citation>
    <scope>NUCLEOTIDE SEQUENCE [LARGE SCALE GENOMIC DNA]</scope>
    <source>
        <strain evidence="3 6">OMI</strain>
    </source>
</reference>
<evidence type="ECO:0000313" key="3">
    <source>
        <dbReference type="EMBL" id="GAY23641.1"/>
    </source>
</evidence>
<gene>
    <name evidence="4" type="ORF">GCM10019071_29040</name>
    <name evidence="5" type="ORF">H5V43_20150</name>
    <name evidence="3" type="ORF">SFOMI_4219</name>
</gene>
<evidence type="ECO:0000256" key="1">
    <source>
        <dbReference type="SAM" id="Coils"/>
    </source>
</evidence>